<dbReference type="Pfam" id="PF08450">
    <property type="entry name" value="SGL"/>
    <property type="match status" value="1"/>
</dbReference>
<evidence type="ECO:0000313" key="3">
    <source>
        <dbReference type="EMBL" id="MBC6466728.1"/>
    </source>
</evidence>
<dbReference type="RefSeq" id="WP_187243735.1">
    <property type="nucleotide sequence ID" value="NZ_BAAAOK010000013.1"/>
</dbReference>
<dbReference type="InterPro" id="IPR011042">
    <property type="entry name" value="6-blade_b-propeller_TolB-like"/>
</dbReference>
<dbReference type="InterPro" id="IPR005511">
    <property type="entry name" value="SMP-30"/>
</dbReference>
<feature type="domain" description="SMP-30/Gluconolactonase/LRE-like region" evidence="2">
    <location>
        <begin position="14"/>
        <end position="256"/>
    </location>
</feature>
<dbReference type="SUPFAM" id="SSF63829">
    <property type="entry name" value="Calcium-dependent phosphotriesterase"/>
    <property type="match status" value="1"/>
</dbReference>
<dbReference type="PRINTS" id="PR01790">
    <property type="entry name" value="SMP30FAMILY"/>
</dbReference>
<name>A0ABR7LPY2_9ACTN</name>
<comment type="caution">
    <text evidence="3">The sequence shown here is derived from an EMBL/GenBank/DDBJ whole genome shotgun (WGS) entry which is preliminary data.</text>
</comment>
<dbReference type="PANTHER" id="PTHR10907">
    <property type="entry name" value="REGUCALCIN"/>
    <property type="match status" value="1"/>
</dbReference>
<dbReference type="PANTHER" id="PTHR10907:SF47">
    <property type="entry name" value="REGUCALCIN"/>
    <property type="match status" value="1"/>
</dbReference>
<evidence type="ECO:0000313" key="4">
    <source>
        <dbReference type="Proteomes" id="UP000805614"/>
    </source>
</evidence>
<dbReference type="Gene3D" id="2.120.10.30">
    <property type="entry name" value="TolB, C-terminal domain"/>
    <property type="match status" value="1"/>
</dbReference>
<organism evidence="3 4">
    <name type="scientific">Actinomadura alba</name>
    <dbReference type="NCBI Taxonomy" id="406431"/>
    <lineage>
        <taxon>Bacteria</taxon>
        <taxon>Bacillati</taxon>
        <taxon>Actinomycetota</taxon>
        <taxon>Actinomycetes</taxon>
        <taxon>Streptosporangiales</taxon>
        <taxon>Thermomonosporaceae</taxon>
        <taxon>Actinomadura</taxon>
    </lineage>
</organism>
<keyword evidence="4" id="KW-1185">Reference proteome</keyword>
<dbReference type="InterPro" id="IPR013658">
    <property type="entry name" value="SGL"/>
</dbReference>
<reference evidence="3 4" key="1">
    <citation type="submission" date="2020-06" db="EMBL/GenBank/DDBJ databases">
        <title>Actinomadura xiongansis sp. nov., isolated from soil of Baiyangdian.</title>
        <authorList>
            <person name="Zhang X."/>
        </authorList>
    </citation>
    <scope>NUCLEOTIDE SEQUENCE [LARGE SCALE GENOMIC DNA]</scope>
    <source>
        <strain evidence="3 4">HBUM206468</strain>
    </source>
</reference>
<dbReference type="EMBL" id="JABVEC010000009">
    <property type="protein sequence ID" value="MBC6466728.1"/>
    <property type="molecule type" value="Genomic_DNA"/>
</dbReference>
<evidence type="ECO:0000256" key="1">
    <source>
        <dbReference type="ARBA" id="ARBA00008853"/>
    </source>
</evidence>
<comment type="similarity">
    <text evidence="1">Belongs to the SMP-30/CGR1 family.</text>
</comment>
<evidence type="ECO:0000259" key="2">
    <source>
        <dbReference type="Pfam" id="PF08450"/>
    </source>
</evidence>
<accession>A0ABR7LPY2</accession>
<dbReference type="Proteomes" id="UP000805614">
    <property type="component" value="Unassembled WGS sequence"/>
</dbReference>
<protein>
    <submittedName>
        <fullName evidence="3">SMP-30/gluconolactonase/LRE family protein</fullName>
    </submittedName>
</protein>
<sequence>MTRPTPPVDAPLELGEGARWLGDRFVVVDILAGVLYEVPGEPGAALKPLLRTEGLPLGAVAPLEGRPGHWIAAVGDGIAVLGPDAEPHWLARPEAGKRVRCRMNDGAVDHAGRFWAGSMAYDGTPGAGSLYRVEPDGTVVTALTGVGIANGPAFSPDGTLLYLADSARGTVNTYPLDPRTGALGTPELLIQVDSGSPDGMTVDDEGFVWIAVWGTARVLRVSPDGDIERTVHLPCRQPTSVAIGGPGGTRLLVTSAWYGLAEPTAADGAIWTGDVHVSAPPARPAVLRK</sequence>
<proteinExistence type="inferred from homology"/>
<gene>
    <name evidence="3" type="ORF">HKK74_14620</name>
</gene>